<evidence type="ECO:0000256" key="3">
    <source>
        <dbReference type="ARBA" id="ARBA00022763"/>
    </source>
</evidence>
<evidence type="ECO:0000256" key="5">
    <source>
        <dbReference type="ARBA" id="ARBA00023204"/>
    </source>
</evidence>
<dbReference type="GO" id="GO:0030915">
    <property type="term" value="C:Smc5-Smc6 complex"/>
    <property type="evidence" value="ECO:0007669"/>
    <property type="project" value="UniProtKB-UniRule"/>
</dbReference>
<comment type="subunit">
    <text evidence="7">Component of the SMC5-SMC6 complex.</text>
</comment>
<dbReference type="GO" id="GO:0006281">
    <property type="term" value="P:DNA repair"/>
    <property type="evidence" value="ECO:0007669"/>
    <property type="project" value="UniProtKB-UniRule"/>
</dbReference>
<dbReference type="RefSeq" id="XP_043015160.1">
    <property type="nucleotide sequence ID" value="XM_043146458.1"/>
</dbReference>
<comment type="function">
    <text evidence="7">Component of the SMC5-SMC6 complex, that promotes sister chromatid alignment after DNA damage and facilitates double-stranded DNA breaks (DSBs) repair via homologous recombination between sister chromatids.</text>
</comment>
<feature type="domain" description="Nse4/EID protein Nse3/MAGE-binding" evidence="10">
    <location>
        <begin position="70"/>
        <end position="126"/>
    </location>
</feature>
<feature type="region of interest" description="Disordered" evidence="8">
    <location>
        <begin position="170"/>
        <end position="193"/>
    </location>
</feature>
<gene>
    <name evidence="11" type="ORF">E1B28_000604</name>
</gene>
<dbReference type="PANTHER" id="PTHR16140">
    <property type="entry name" value="NON-STRUCTURAL MAINTENANCE OF CHROMOSOMES ELEMENT 4"/>
    <property type="match status" value="1"/>
</dbReference>
<dbReference type="GO" id="GO:0005634">
    <property type="term" value="C:nucleus"/>
    <property type="evidence" value="ECO:0007669"/>
    <property type="project" value="UniProtKB-SubCell"/>
</dbReference>
<keyword evidence="5 7" id="KW-0234">DNA repair</keyword>
<dbReference type="GeneID" id="66069680"/>
<dbReference type="OrthoDB" id="361242at2759"/>
<evidence type="ECO:0000256" key="4">
    <source>
        <dbReference type="ARBA" id="ARBA00023172"/>
    </source>
</evidence>
<dbReference type="Proteomes" id="UP001049176">
    <property type="component" value="Chromosome 1"/>
</dbReference>
<dbReference type="PANTHER" id="PTHR16140:SF0">
    <property type="entry name" value="NON-STRUCTURAL MAINTENANCE OF CHROMOSOMES ELEMENT 4"/>
    <property type="match status" value="1"/>
</dbReference>
<dbReference type="KEGG" id="more:E1B28_000604"/>
<dbReference type="InterPro" id="IPR027786">
    <property type="entry name" value="Nse4/EID"/>
</dbReference>
<evidence type="ECO:0000256" key="2">
    <source>
        <dbReference type="ARBA" id="ARBA00008997"/>
    </source>
</evidence>
<comment type="subcellular location">
    <subcellularLocation>
        <location evidence="1 7">Nucleus</location>
    </subcellularLocation>
</comment>
<dbReference type="EMBL" id="CM032181">
    <property type="protein sequence ID" value="KAG7098690.1"/>
    <property type="molecule type" value="Genomic_DNA"/>
</dbReference>
<dbReference type="InterPro" id="IPR014854">
    <property type="entry name" value="Nse4_C"/>
</dbReference>
<proteinExistence type="inferred from homology"/>
<evidence type="ECO:0000256" key="6">
    <source>
        <dbReference type="ARBA" id="ARBA00023242"/>
    </source>
</evidence>
<evidence type="ECO:0000313" key="11">
    <source>
        <dbReference type="EMBL" id="KAG7098690.1"/>
    </source>
</evidence>
<protein>
    <recommendedName>
        <fullName evidence="7">Non-structural maintenance of chromosomes element 4</fullName>
    </recommendedName>
</protein>
<comment type="similarity">
    <text evidence="2 7">Belongs to the NSE4 family.</text>
</comment>
<dbReference type="Pfam" id="PF15412">
    <property type="entry name" value="Nse4-Nse3_bdg"/>
    <property type="match status" value="1"/>
</dbReference>
<dbReference type="InterPro" id="IPR029225">
    <property type="entry name" value="Nse4_Nse3-bd"/>
</dbReference>
<evidence type="ECO:0000256" key="7">
    <source>
        <dbReference type="RuleBase" id="RU365071"/>
    </source>
</evidence>
<sequence>MSDVEMEHGGLAYDPDQDPDEKRRVRKGYRDFDKKFEGSTQYSTEWLMEGVKQSDEMFRHVKNPGEATLDSNILVRLTTTAHQNARNLKSGSGAFDVDDFVSRLVTFMGGRKIEKRNPNFSDDDSDDESPLEWEKIGRKALAKSRRVPVVGFMLGPLSVEQKKRAAVKRAKLEKNKADERKPQELKEEDISRSENETTKNVSIIAKRLEEEGEINLFRFVINPNDFAQSVENMFYLSFLIRDGKVALESNEHGEPMIYMCSQPSQEDFENGLRKRQLVFEFDMETWRQAIEVFNIKKPKIPQRAPSKMRIGDKWYG</sequence>
<keyword evidence="12" id="KW-1185">Reference proteome</keyword>
<dbReference type="Pfam" id="PF08743">
    <property type="entry name" value="Nse4_C"/>
    <property type="match status" value="1"/>
</dbReference>
<evidence type="ECO:0000259" key="9">
    <source>
        <dbReference type="Pfam" id="PF08743"/>
    </source>
</evidence>
<keyword evidence="3 7" id="KW-0227">DNA damage</keyword>
<keyword evidence="4 7" id="KW-0233">DNA recombination</keyword>
<organism evidence="11 12">
    <name type="scientific">Marasmius oreades</name>
    <name type="common">fairy-ring Marasmius</name>
    <dbReference type="NCBI Taxonomy" id="181124"/>
    <lineage>
        <taxon>Eukaryota</taxon>
        <taxon>Fungi</taxon>
        <taxon>Dikarya</taxon>
        <taxon>Basidiomycota</taxon>
        <taxon>Agaricomycotina</taxon>
        <taxon>Agaricomycetes</taxon>
        <taxon>Agaricomycetidae</taxon>
        <taxon>Agaricales</taxon>
        <taxon>Marasmiineae</taxon>
        <taxon>Marasmiaceae</taxon>
        <taxon>Marasmius</taxon>
    </lineage>
</organism>
<feature type="region of interest" description="Disordered" evidence="8">
    <location>
        <begin position="1"/>
        <end position="26"/>
    </location>
</feature>
<evidence type="ECO:0000313" key="12">
    <source>
        <dbReference type="Proteomes" id="UP001049176"/>
    </source>
</evidence>
<keyword evidence="6 7" id="KW-0539">Nucleus</keyword>
<reference evidence="11" key="1">
    <citation type="journal article" date="2021" name="Genome Biol. Evol.">
        <title>The assembled and annotated genome of the fairy-ring fungus Marasmius oreades.</title>
        <authorList>
            <person name="Hiltunen M."/>
            <person name="Ament-Velasquez S.L."/>
            <person name="Johannesson H."/>
        </authorList>
    </citation>
    <scope>NUCLEOTIDE SEQUENCE</scope>
    <source>
        <strain evidence="11">03SP1</strain>
    </source>
</reference>
<accession>A0A9P7V1U2</accession>
<evidence type="ECO:0000259" key="10">
    <source>
        <dbReference type="Pfam" id="PF15412"/>
    </source>
</evidence>
<dbReference type="AlphaFoldDB" id="A0A9P7V1U2"/>
<comment type="caution">
    <text evidence="11">The sequence shown here is derived from an EMBL/GenBank/DDBJ whole genome shotgun (WGS) entry which is preliminary data.</text>
</comment>
<name>A0A9P7V1U2_9AGAR</name>
<feature type="domain" description="Non-structural maintenance of chromosome element 4 C-terminal" evidence="9">
    <location>
        <begin position="213"/>
        <end position="300"/>
    </location>
</feature>
<evidence type="ECO:0000256" key="8">
    <source>
        <dbReference type="SAM" id="MobiDB-lite"/>
    </source>
</evidence>
<evidence type="ECO:0000256" key="1">
    <source>
        <dbReference type="ARBA" id="ARBA00004123"/>
    </source>
</evidence>
<dbReference type="GO" id="GO:0006310">
    <property type="term" value="P:DNA recombination"/>
    <property type="evidence" value="ECO:0007669"/>
    <property type="project" value="UniProtKB-UniRule"/>
</dbReference>